<dbReference type="PANTHER" id="PTHR42932:SF1">
    <property type="entry name" value="GENERAL STRESS PROTEIN 20U"/>
    <property type="match status" value="1"/>
</dbReference>
<evidence type="ECO:0000313" key="4">
    <source>
        <dbReference type="EMBL" id="MBS2099003.1"/>
    </source>
</evidence>
<keyword evidence="5" id="KW-1185">Reference proteome</keyword>
<dbReference type="Gene3D" id="1.20.1260.10">
    <property type="match status" value="1"/>
</dbReference>
<dbReference type="InterPro" id="IPR008331">
    <property type="entry name" value="Ferritin_DPS_dom"/>
</dbReference>
<feature type="domain" description="Ferritin/DPS" evidence="3">
    <location>
        <begin position="25"/>
        <end position="162"/>
    </location>
</feature>
<dbReference type="PROSITE" id="PS00819">
    <property type="entry name" value="DPS_2"/>
    <property type="match status" value="1"/>
</dbReference>
<evidence type="ECO:0000313" key="5">
    <source>
        <dbReference type="Proteomes" id="UP000708576"/>
    </source>
</evidence>
<evidence type="ECO:0000256" key="1">
    <source>
        <dbReference type="ARBA" id="ARBA00009497"/>
    </source>
</evidence>
<dbReference type="CDD" id="cd01043">
    <property type="entry name" value="DPS"/>
    <property type="match status" value="1"/>
</dbReference>
<accession>A0ABS5JVR3</accession>
<comment type="similarity">
    <text evidence="1 2">Belongs to the Dps family.</text>
</comment>
<dbReference type="PROSITE" id="PS00818">
    <property type="entry name" value="DPS_1"/>
    <property type="match status" value="1"/>
</dbReference>
<dbReference type="InterPro" id="IPR023188">
    <property type="entry name" value="DPS_DNA-bd_CS"/>
</dbReference>
<dbReference type="Pfam" id="PF00210">
    <property type="entry name" value="Ferritin"/>
    <property type="match status" value="1"/>
</dbReference>
<gene>
    <name evidence="4" type="ORF">KEM10_11995</name>
</gene>
<dbReference type="PIRSF" id="PIRSF005900">
    <property type="entry name" value="Dps"/>
    <property type="match status" value="1"/>
</dbReference>
<dbReference type="SUPFAM" id="SSF47240">
    <property type="entry name" value="Ferritin-like"/>
    <property type="match status" value="1"/>
</dbReference>
<dbReference type="EMBL" id="JAGUCO010000007">
    <property type="protein sequence ID" value="MBS2099003.1"/>
    <property type="molecule type" value="Genomic_DNA"/>
</dbReference>
<dbReference type="InterPro" id="IPR002177">
    <property type="entry name" value="DPS_DNA-bd"/>
</dbReference>
<sequence length="165" mass="18877">MEVLTKTYSRLGFSGLDTAEMVTTMNKVLANYHVFYQKLRNYHWNVKGSDFFDLHEKFEELYTSAVTNIDEVAERIRVFGKTPMSTLAEYLQVSDIKETGTDLTPIEMAGQVLADIETLDGFLVEVAEAANEVGDMATMDLMNSMIRSLEKQHWMLTMWLNNSKN</sequence>
<dbReference type="RefSeq" id="WP_212216244.1">
    <property type="nucleotide sequence ID" value="NZ_JAGUCO010000007.1"/>
</dbReference>
<organism evidence="4 5">
    <name type="scientific">Carboxylicivirga linearis</name>
    <dbReference type="NCBI Taxonomy" id="1628157"/>
    <lineage>
        <taxon>Bacteria</taxon>
        <taxon>Pseudomonadati</taxon>
        <taxon>Bacteroidota</taxon>
        <taxon>Bacteroidia</taxon>
        <taxon>Marinilabiliales</taxon>
        <taxon>Marinilabiliaceae</taxon>
        <taxon>Carboxylicivirga</taxon>
    </lineage>
</organism>
<dbReference type="InterPro" id="IPR009078">
    <property type="entry name" value="Ferritin-like_SF"/>
</dbReference>
<proteinExistence type="inferred from homology"/>
<dbReference type="PRINTS" id="PR01346">
    <property type="entry name" value="HELNAPAPROT"/>
</dbReference>
<name>A0ABS5JVR3_9BACT</name>
<evidence type="ECO:0000259" key="3">
    <source>
        <dbReference type="Pfam" id="PF00210"/>
    </source>
</evidence>
<dbReference type="Proteomes" id="UP000708576">
    <property type="component" value="Unassembled WGS sequence"/>
</dbReference>
<comment type="caution">
    <text evidence="4">The sequence shown here is derived from an EMBL/GenBank/DDBJ whole genome shotgun (WGS) entry which is preliminary data.</text>
</comment>
<evidence type="ECO:0000256" key="2">
    <source>
        <dbReference type="RuleBase" id="RU003875"/>
    </source>
</evidence>
<protein>
    <submittedName>
        <fullName evidence="4">DNA starvation/stationary phase protection protein</fullName>
    </submittedName>
</protein>
<reference evidence="4 5" key="1">
    <citation type="journal article" date="2015" name="Int. J. Syst. Evol. Microbiol.">
        <title>Carboxylicivirga linearis sp. nov., isolated from a sea cucumber culture pond.</title>
        <authorList>
            <person name="Wang F.Q."/>
            <person name="Zhou Y.X."/>
            <person name="Lin X.Z."/>
            <person name="Chen G.J."/>
            <person name="Du Z.J."/>
        </authorList>
    </citation>
    <scope>NUCLEOTIDE SEQUENCE [LARGE SCALE GENOMIC DNA]</scope>
    <source>
        <strain evidence="4 5">FB218</strain>
    </source>
</reference>
<dbReference type="PANTHER" id="PTHR42932">
    <property type="entry name" value="GENERAL STRESS PROTEIN 20U"/>
    <property type="match status" value="1"/>
</dbReference>
<dbReference type="InterPro" id="IPR012347">
    <property type="entry name" value="Ferritin-like"/>
</dbReference>